<gene>
    <name evidence="2" type="ORF">M0R88_00025</name>
</gene>
<reference evidence="2" key="1">
    <citation type="submission" date="2022-04" db="EMBL/GenBank/DDBJ databases">
        <title>Diverse halophilic archaea isolated from saline environments.</title>
        <authorList>
            <person name="Cui H.-L."/>
        </authorList>
    </citation>
    <scope>NUCLEOTIDE SEQUENCE</scope>
    <source>
        <strain evidence="2">XZYJT40</strain>
    </source>
</reference>
<protein>
    <submittedName>
        <fullName evidence="2">Uncharacterized protein</fullName>
    </submittedName>
</protein>
<feature type="region of interest" description="Disordered" evidence="1">
    <location>
        <begin position="19"/>
        <end position="68"/>
    </location>
</feature>
<sequence length="303" mass="31771">MKRRELLRRSSGLAAVAGLSGCVGSSGTGSSPGTTTDGTTDDGANGSETTEENRERFGGVRSDDDEPFRTITVGDRESVVFPDDNRPRGVRVWNAADRAREIDVEIAKSADVRVDRTVEFAADAYLELALNEPANYSISVGLADASEATTFGIERSQFDCNRAGTDVGVMPDGRVETVSESTTMGCPAPEVADSALSVGRGECGKAHSATVAFEGEAVAVDGAVRTPTPRSDLELAAASYDRNADALTVRVAAKAPEESGVGTQCIGEVAYEATVNFEHALPQTVSVVHESMDETVGVTTKTR</sequence>
<feature type="compositionally biased region" description="Low complexity" evidence="1">
    <location>
        <begin position="19"/>
        <end position="47"/>
    </location>
</feature>
<evidence type="ECO:0000313" key="3">
    <source>
        <dbReference type="Proteomes" id="UP000830434"/>
    </source>
</evidence>
<dbReference type="PROSITE" id="PS51257">
    <property type="entry name" value="PROKAR_LIPOPROTEIN"/>
    <property type="match status" value="1"/>
</dbReference>
<dbReference type="AlphaFoldDB" id="A0A8U0IHF8"/>
<dbReference type="KEGG" id="haxz:M0R88_00025"/>
<feature type="compositionally biased region" description="Basic and acidic residues" evidence="1">
    <location>
        <begin position="51"/>
        <end position="62"/>
    </location>
</feature>
<keyword evidence="3" id="KW-1185">Reference proteome</keyword>
<evidence type="ECO:0000313" key="2">
    <source>
        <dbReference type="EMBL" id="UPW00507.1"/>
    </source>
</evidence>
<accession>A0A8U0IHF8</accession>
<proteinExistence type="predicted"/>
<name>A0A8U0IHF8_9EURY</name>
<dbReference type="GeneID" id="72188194"/>
<dbReference type="Proteomes" id="UP000830434">
    <property type="component" value="Chromosome"/>
</dbReference>
<evidence type="ECO:0000256" key="1">
    <source>
        <dbReference type="SAM" id="MobiDB-lite"/>
    </source>
</evidence>
<organism evidence="2 3">
    <name type="scientific">Halorussus gelatinilyticus</name>
    <dbReference type="NCBI Taxonomy" id="2937524"/>
    <lineage>
        <taxon>Archaea</taxon>
        <taxon>Methanobacteriati</taxon>
        <taxon>Methanobacteriota</taxon>
        <taxon>Stenosarchaea group</taxon>
        <taxon>Halobacteria</taxon>
        <taxon>Halobacteriales</taxon>
        <taxon>Haladaptataceae</taxon>
        <taxon>Halorussus</taxon>
    </lineage>
</organism>
<dbReference type="RefSeq" id="WP_248654918.1">
    <property type="nucleotide sequence ID" value="NZ_CP096658.1"/>
</dbReference>
<dbReference type="EMBL" id="CP096658">
    <property type="protein sequence ID" value="UPW00507.1"/>
    <property type="molecule type" value="Genomic_DNA"/>
</dbReference>